<dbReference type="EMBL" id="KZ451969">
    <property type="protein sequence ID" value="PKA56930.1"/>
    <property type="molecule type" value="Genomic_DNA"/>
</dbReference>
<evidence type="ECO:0000256" key="4">
    <source>
        <dbReference type="PROSITE-ProRule" id="PRU00175"/>
    </source>
</evidence>
<name>A0A2I0AMZ0_9ASPA</name>
<dbReference type="Pfam" id="PF13920">
    <property type="entry name" value="zf-C3HC4_3"/>
    <property type="match status" value="1"/>
</dbReference>
<feature type="domain" description="RING-type" evidence="7">
    <location>
        <begin position="318"/>
        <end position="353"/>
    </location>
</feature>
<evidence type="ECO:0000256" key="6">
    <source>
        <dbReference type="SAM" id="MobiDB-lite"/>
    </source>
</evidence>
<proteinExistence type="predicted"/>
<dbReference type="FunFam" id="3.30.40.10:FF:000239">
    <property type="entry name" value="probable BOI-related E3 ubiquitin-protein ligase 2"/>
    <property type="match status" value="1"/>
</dbReference>
<dbReference type="GO" id="GO:0004842">
    <property type="term" value="F:ubiquitin-protein transferase activity"/>
    <property type="evidence" value="ECO:0007669"/>
    <property type="project" value="TreeGrafter"/>
</dbReference>
<dbReference type="Proteomes" id="UP000236161">
    <property type="component" value="Unassembled WGS sequence"/>
</dbReference>
<dbReference type="PANTHER" id="PTHR42647:SF72">
    <property type="entry name" value="EF-HAND CALCIUM-BINDING DOMAIN-CONTAINING PROTEIN 4A"/>
    <property type="match status" value="1"/>
</dbReference>
<accession>A0A2I0AMZ0</accession>
<evidence type="ECO:0000313" key="9">
    <source>
        <dbReference type="Proteomes" id="UP000236161"/>
    </source>
</evidence>
<keyword evidence="3" id="KW-0862">Zinc</keyword>
<gene>
    <name evidence="8" type="ORF">AXF42_Ash002233</name>
</gene>
<keyword evidence="9" id="KW-1185">Reference proteome</keyword>
<keyword evidence="2 4" id="KW-0863">Zinc-finger</keyword>
<dbReference type="OrthoDB" id="1711136at2759"/>
<dbReference type="PANTHER" id="PTHR42647">
    <property type="entry name" value="SBP (S-RIBONUCLEASE BINDING PROTEIN) FAMILY PROTEIN"/>
    <property type="match status" value="1"/>
</dbReference>
<organism evidence="8 9">
    <name type="scientific">Apostasia shenzhenica</name>
    <dbReference type="NCBI Taxonomy" id="1088818"/>
    <lineage>
        <taxon>Eukaryota</taxon>
        <taxon>Viridiplantae</taxon>
        <taxon>Streptophyta</taxon>
        <taxon>Embryophyta</taxon>
        <taxon>Tracheophyta</taxon>
        <taxon>Spermatophyta</taxon>
        <taxon>Magnoliopsida</taxon>
        <taxon>Liliopsida</taxon>
        <taxon>Asparagales</taxon>
        <taxon>Orchidaceae</taxon>
        <taxon>Apostasioideae</taxon>
        <taxon>Apostasia</taxon>
    </lineage>
</organism>
<evidence type="ECO:0000256" key="5">
    <source>
        <dbReference type="SAM" id="Coils"/>
    </source>
</evidence>
<reference evidence="8 9" key="1">
    <citation type="journal article" date="2017" name="Nature">
        <title>The Apostasia genome and the evolution of orchids.</title>
        <authorList>
            <person name="Zhang G.Q."/>
            <person name="Liu K.W."/>
            <person name="Li Z."/>
            <person name="Lohaus R."/>
            <person name="Hsiao Y.Y."/>
            <person name="Niu S.C."/>
            <person name="Wang J.Y."/>
            <person name="Lin Y.C."/>
            <person name="Xu Q."/>
            <person name="Chen L.J."/>
            <person name="Yoshida K."/>
            <person name="Fujiwara S."/>
            <person name="Wang Z.W."/>
            <person name="Zhang Y.Q."/>
            <person name="Mitsuda N."/>
            <person name="Wang M."/>
            <person name="Liu G.H."/>
            <person name="Pecoraro L."/>
            <person name="Huang H.X."/>
            <person name="Xiao X.J."/>
            <person name="Lin M."/>
            <person name="Wu X.Y."/>
            <person name="Wu W.L."/>
            <person name="Chen Y.Y."/>
            <person name="Chang S.B."/>
            <person name="Sakamoto S."/>
            <person name="Ohme-Takagi M."/>
            <person name="Yagi M."/>
            <person name="Zeng S.J."/>
            <person name="Shen C.Y."/>
            <person name="Yeh C.M."/>
            <person name="Luo Y.B."/>
            <person name="Tsai W.C."/>
            <person name="Van de Peer Y."/>
            <person name="Liu Z.J."/>
        </authorList>
    </citation>
    <scope>NUCLEOTIDE SEQUENCE [LARGE SCALE GENOMIC DNA]</scope>
    <source>
        <strain evidence="9">cv. Shenzhen</strain>
        <tissue evidence="8">Stem</tissue>
    </source>
</reference>
<protein>
    <recommendedName>
        <fullName evidence="7">RING-type domain-containing protein</fullName>
    </recommendedName>
</protein>
<evidence type="ECO:0000256" key="1">
    <source>
        <dbReference type="ARBA" id="ARBA00022723"/>
    </source>
</evidence>
<dbReference type="AlphaFoldDB" id="A0A2I0AMZ0"/>
<keyword evidence="5" id="KW-0175">Coiled coil</keyword>
<feature type="region of interest" description="Disordered" evidence="6">
    <location>
        <begin position="65"/>
        <end position="86"/>
    </location>
</feature>
<feature type="coiled-coil region" evidence="5">
    <location>
        <begin position="192"/>
        <end position="226"/>
    </location>
</feature>
<dbReference type="PROSITE" id="PS50089">
    <property type="entry name" value="ZF_RING_2"/>
    <property type="match status" value="1"/>
</dbReference>
<evidence type="ECO:0000256" key="2">
    <source>
        <dbReference type="ARBA" id="ARBA00022771"/>
    </source>
</evidence>
<dbReference type="CDD" id="cd16649">
    <property type="entry name" value="mRING-HC-C3HC5_CGRF1-like"/>
    <property type="match status" value="1"/>
</dbReference>
<keyword evidence="1" id="KW-0479">Metal-binding</keyword>
<evidence type="ECO:0000259" key="7">
    <source>
        <dbReference type="PROSITE" id="PS50089"/>
    </source>
</evidence>
<evidence type="ECO:0000313" key="8">
    <source>
        <dbReference type="EMBL" id="PKA56930.1"/>
    </source>
</evidence>
<dbReference type="Gene3D" id="3.30.40.10">
    <property type="entry name" value="Zinc/RING finger domain, C3HC4 (zinc finger)"/>
    <property type="match status" value="1"/>
</dbReference>
<dbReference type="InterPro" id="IPR001841">
    <property type="entry name" value="Znf_RING"/>
</dbReference>
<dbReference type="InterPro" id="IPR013083">
    <property type="entry name" value="Znf_RING/FYVE/PHD"/>
</dbReference>
<sequence length="365" mass="40338">MAVHAQYPSNAFPPDLHSWAQAGTNVLESLRMMQSRENQMDHILPTLRQAVVAGDVGMQPVAVGNTTDCSEHPRSELTGNVSGFRKRSREETFGTAANHAGAMPSISLLPMLGGVEQSRRVFESAATSTSGQRSLISPSHALYSAPTQALLAQIYHQNLEVDAVIRLQSERLRLVLEEARRRHCKALISVLEQRVAKRMREKETELADANRKNAELEEKVREISAENQMWFNLAKNNEAIIARLRTSLEQVLLQNTAAAAAEVHLREGYGESDGTARLTADDAQSCCFEEAVAPSAPISIRSKQSTPTNDELRRRMACRVCEENEVCVLILPCRHLCLCKGCEMTVGKCPVCRSPKNSCLQIFTS</sequence>
<evidence type="ECO:0000256" key="3">
    <source>
        <dbReference type="ARBA" id="ARBA00022833"/>
    </source>
</evidence>
<dbReference type="GO" id="GO:0008270">
    <property type="term" value="F:zinc ion binding"/>
    <property type="evidence" value="ECO:0007669"/>
    <property type="project" value="UniProtKB-KW"/>
</dbReference>